<keyword evidence="1" id="KW-0863">Zinc-finger</keyword>
<dbReference type="PROSITE" id="PS50158">
    <property type="entry name" value="ZF_CCHC"/>
    <property type="match status" value="1"/>
</dbReference>
<proteinExistence type="predicted"/>
<evidence type="ECO:0000313" key="3">
    <source>
        <dbReference type="EMBL" id="AYV76226.1"/>
    </source>
</evidence>
<dbReference type="SUPFAM" id="SSF57756">
    <property type="entry name" value="Retrovirus zinc finger-like domains"/>
    <property type="match status" value="1"/>
</dbReference>
<dbReference type="InterPro" id="IPR001878">
    <property type="entry name" value="Znf_CCHC"/>
</dbReference>
<name>A0A3G4ZMZ9_9VIRU</name>
<evidence type="ECO:0000259" key="2">
    <source>
        <dbReference type="PROSITE" id="PS50158"/>
    </source>
</evidence>
<keyword evidence="1" id="KW-0862">Zinc</keyword>
<dbReference type="EMBL" id="MK071983">
    <property type="protein sequence ID" value="AYV76226.1"/>
    <property type="molecule type" value="Genomic_DNA"/>
</dbReference>
<dbReference type="Gene3D" id="3.40.1440.10">
    <property type="entry name" value="GIY-YIG endonuclease"/>
    <property type="match status" value="1"/>
</dbReference>
<dbReference type="Pfam" id="PF00098">
    <property type="entry name" value="zf-CCHC"/>
    <property type="match status" value="1"/>
</dbReference>
<gene>
    <name evidence="3" type="ORF">Terrestrivirus5_48</name>
</gene>
<dbReference type="GO" id="GO:0030246">
    <property type="term" value="F:carbohydrate binding"/>
    <property type="evidence" value="ECO:0007669"/>
    <property type="project" value="UniProtKB-KW"/>
</dbReference>
<keyword evidence="3" id="KW-0430">Lectin</keyword>
<dbReference type="Gene3D" id="4.10.60.10">
    <property type="entry name" value="Zinc finger, CCHC-type"/>
    <property type="match status" value="1"/>
</dbReference>
<dbReference type="InterPro" id="IPR035901">
    <property type="entry name" value="GIY-YIG_endonuc_sf"/>
</dbReference>
<keyword evidence="1" id="KW-0479">Metal-binding</keyword>
<dbReference type="GO" id="GO:0008270">
    <property type="term" value="F:zinc ion binding"/>
    <property type="evidence" value="ECO:0007669"/>
    <property type="project" value="UniProtKB-KW"/>
</dbReference>
<organism evidence="3">
    <name type="scientific">Terrestrivirus sp</name>
    <dbReference type="NCBI Taxonomy" id="2487775"/>
    <lineage>
        <taxon>Viruses</taxon>
        <taxon>Varidnaviria</taxon>
        <taxon>Bamfordvirae</taxon>
        <taxon>Nucleocytoviricota</taxon>
        <taxon>Megaviricetes</taxon>
        <taxon>Imitervirales</taxon>
        <taxon>Mimiviridae</taxon>
        <taxon>Klosneuvirinae</taxon>
    </lineage>
</organism>
<feature type="domain" description="CCHC-type" evidence="2">
    <location>
        <begin position="103"/>
        <end position="119"/>
    </location>
</feature>
<evidence type="ECO:0000256" key="1">
    <source>
        <dbReference type="PROSITE-ProRule" id="PRU00047"/>
    </source>
</evidence>
<protein>
    <submittedName>
        <fullName evidence="3">GIY-YIG nuclease and ricin-type beta-trefoil lectin domain protein</fullName>
    </submittedName>
</protein>
<reference evidence="3" key="1">
    <citation type="submission" date="2018-10" db="EMBL/GenBank/DDBJ databases">
        <title>Hidden diversity of soil giant viruses.</title>
        <authorList>
            <person name="Schulz F."/>
            <person name="Alteio L."/>
            <person name="Goudeau D."/>
            <person name="Ryan E.M."/>
            <person name="Malmstrom R.R."/>
            <person name="Blanchard J."/>
            <person name="Woyke T."/>
        </authorList>
    </citation>
    <scope>NUCLEOTIDE SEQUENCE</scope>
    <source>
        <strain evidence="3">TEV1</strain>
    </source>
</reference>
<dbReference type="GO" id="GO:0003676">
    <property type="term" value="F:nucleic acid binding"/>
    <property type="evidence" value="ECO:0007669"/>
    <property type="project" value="InterPro"/>
</dbReference>
<dbReference type="SMART" id="SM00343">
    <property type="entry name" value="ZnF_C2HC"/>
    <property type="match status" value="2"/>
</dbReference>
<sequence length="364" mass="42610">MFTIFILELEGNKYYVGKTDKTVDEQFAEHLSGTGAEWTKLHCPVGIVDTIYDCDVFDEDKYVKKYMSIYGIDNVRGGTYSTVTLSNEIIKSLNKEILTAQNKCYRCNKEGHIANKCTEKLMETIEDVIVNIIENSIELLTSQEILDKINKNDKYKSIAEIQLKQKNKENSRFFYKQEYEEIKTYCDTLCSEGLIRLILYTNQTYYYKINKSLARNNEMVCVMCDEIGHTIHSCEKVIDEIITHENIRDLIFINEFLEDIDELYQKEDSMLINKILILQNYYNKIIHKQINHNNKPIPDSDLHKEKIKLFYKELINALKNKASLSGIDYILKNLTQSYRVINKHIMKDNNKLLLSIVNVSDIHL</sequence>
<dbReference type="InterPro" id="IPR036875">
    <property type="entry name" value="Znf_CCHC_sf"/>
</dbReference>
<accession>A0A3G4ZMZ9</accession>